<keyword evidence="1" id="KW-0808">Transferase</keyword>
<evidence type="ECO:0000259" key="6">
    <source>
        <dbReference type="SMART" id="SM00983"/>
    </source>
</evidence>
<dbReference type="Pfam" id="PF04263">
    <property type="entry name" value="TPK_catalytic"/>
    <property type="match status" value="1"/>
</dbReference>
<dbReference type="Proteomes" id="UP000046155">
    <property type="component" value="Unassembled WGS sequence"/>
</dbReference>
<evidence type="ECO:0000256" key="3">
    <source>
        <dbReference type="ARBA" id="ARBA00022777"/>
    </source>
</evidence>
<sequence length="224" mass="24232">MKFLILANGEYGELDWYRKQQGFDRVICADAGASMALQIGIEPQLVIGDLDSIGKKELEQLKTAGCRFLVYPVEKDYTDTHLALMLAEKEGATEVTVWGGTGSRLDHTLGSIFSAAVLAEQGIAVRFASPAQMIYLVCDELRLPGCPGETVSVMALVGRARGVTLEGFYYPLSGVTLETRSTLGVSNVITTPDPLIRVEQGILTVFHYPTVKKRSEAGGQSGGW</sequence>
<evidence type="ECO:0000256" key="5">
    <source>
        <dbReference type="NCBIfam" id="TIGR01378"/>
    </source>
</evidence>
<dbReference type="PANTHER" id="PTHR41299">
    <property type="entry name" value="THIAMINE PYROPHOSPHOKINASE"/>
    <property type="match status" value="1"/>
</dbReference>
<dbReference type="InterPro" id="IPR007373">
    <property type="entry name" value="Thiamin_PyroPKinase_B1-bd"/>
</dbReference>
<dbReference type="SUPFAM" id="SSF63862">
    <property type="entry name" value="Thiamin pyrophosphokinase, substrate-binding domain"/>
    <property type="match status" value="1"/>
</dbReference>
<dbReference type="Pfam" id="PF04265">
    <property type="entry name" value="TPK_B1_binding"/>
    <property type="match status" value="1"/>
</dbReference>
<evidence type="ECO:0000256" key="4">
    <source>
        <dbReference type="ARBA" id="ARBA00022840"/>
    </source>
</evidence>
<accession>A0A0B7MKA2</accession>
<dbReference type="EC" id="2.7.6.2" evidence="5"/>
<dbReference type="PANTHER" id="PTHR41299:SF1">
    <property type="entry name" value="THIAMINE PYROPHOSPHOKINASE"/>
    <property type="match status" value="1"/>
</dbReference>
<dbReference type="GO" id="GO:0004788">
    <property type="term" value="F:thiamine diphosphokinase activity"/>
    <property type="evidence" value="ECO:0007669"/>
    <property type="project" value="UniProtKB-UniRule"/>
</dbReference>
<dbReference type="InterPro" id="IPR036759">
    <property type="entry name" value="TPK_catalytic_sf"/>
</dbReference>
<evidence type="ECO:0000313" key="8">
    <source>
        <dbReference type="Proteomes" id="UP000046155"/>
    </source>
</evidence>
<dbReference type="OrthoDB" id="9804377at2"/>
<dbReference type="GO" id="GO:0030975">
    <property type="term" value="F:thiamine binding"/>
    <property type="evidence" value="ECO:0007669"/>
    <property type="project" value="InterPro"/>
</dbReference>
<dbReference type="AlphaFoldDB" id="A0A0B7MKA2"/>
<dbReference type="RefSeq" id="WP_044664544.1">
    <property type="nucleotide sequence ID" value="NZ_CDRZ01000090.1"/>
</dbReference>
<dbReference type="GO" id="GO:0016301">
    <property type="term" value="F:kinase activity"/>
    <property type="evidence" value="ECO:0007669"/>
    <property type="project" value="UniProtKB-KW"/>
</dbReference>
<evidence type="ECO:0000256" key="2">
    <source>
        <dbReference type="ARBA" id="ARBA00022741"/>
    </source>
</evidence>
<dbReference type="Gene3D" id="3.40.50.10240">
    <property type="entry name" value="Thiamin pyrophosphokinase, catalytic domain"/>
    <property type="match status" value="1"/>
</dbReference>
<gene>
    <name evidence="7" type="primary">THI</name>
    <name evidence="7" type="ORF">SSCH_180014</name>
</gene>
<reference evidence="8" key="1">
    <citation type="submission" date="2015-01" db="EMBL/GenBank/DDBJ databases">
        <authorList>
            <person name="Manzoor Shahid"/>
            <person name="Zubair Saima"/>
        </authorList>
    </citation>
    <scope>NUCLEOTIDE SEQUENCE [LARGE SCALE GENOMIC DNA]</scope>
    <source>
        <strain evidence="8">Sp3</strain>
    </source>
</reference>
<protein>
    <recommendedName>
        <fullName evidence="5">Thiamine diphosphokinase</fullName>
        <ecNumber evidence="5">2.7.6.2</ecNumber>
    </recommendedName>
</protein>
<dbReference type="InterPro" id="IPR036371">
    <property type="entry name" value="TPK_B1-bd_sf"/>
</dbReference>
<keyword evidence="2" id="KW-0547">Nucleotide-binding</keyword>
<dbReference type="CDD" id="cd07995">
    <property type="entry name" value="TPK"/>
    <property type="match status" value="1"/>
</dbReference>
<dbReference type="GO" id="GO:0009229">
    <property type="term" value="P:thiamine diphosphate biosynthetic process"/>
    <property type="evidence" value="ECO:0007669"/>
    <property type="project" value="InterPro"/>
</dbReference>
<evidence type="ECO:0000256" key="1">
    <source>
        <dbReference type="ARBA" id="ARBA00022679"/>
    </source>
</evidence>
<keyword evidence="8" id="KW-1185">Reference proteome</keyword>
<dbReference type="SUPFAM" id="SSF63999">
    <property type="entry name" value="Thiamin pyrophosphokinase, catalytic domain"/>
    <property type="match status" value="1"/>
</dbReference>
<dbReference type="GO" id="GO:0006772">
    <property type="term" value="P:thiamine metabolic process"/>
    <property type="evidence" value="ECO:0007669"/>
    <property type="project" value="UniProtKB-UniRule"/>
</dbReference>
<keyword evidence="3 7" id="KW-0418">Kinase</keyword>
<dbReference type="EMBL" id="CDRZ01000090">
    <property type="protein sequence ID" value="CEO88366.1"/>
    <property type="molecule type" value="Genomic_DNA"/>
</dbReference>
<dbReference type="InterPro" id="IPR007371">
    <property type="entry name" value="TPK_catalytic"/>
</dbReference>
<dbReference type="InterPro" id="IPR006282">
    <property type="entry name" value="Thi_PPkinase"/>
</dbReference>
<organism evidence="7 8">
    <name type="scientific">Syntrophaceticus schinkii</name>
    <dbReference type="NCBI Taxonomy" id="499207"/>
    <lineage>
        <taxon>Bacteria</taxon>
        <taxon>Bacillati</taxon>
        <taxon>Bacillota</taxon>
        <taxon>Clostridia</taxon>
        <taxon>Thermoanaerobacterales</taxon>
        <taxon>Thermoanaerobacterales Family III. Incertae Sedis</taxon>
        <taxon>Syntrophaceticus</taxon>
    </lineage>
</organism>
<dbReference type="InterPro" id="IPR053149">
    <property type="entry name" value="TPK"/>
</dbReference>
<evidence type="ECO:0000313" key="7">
    <source>
        <dbReference type="EMBL" id="CEO88366.1"/>
    </source>
</evidence>
<dbReference type="SMART" id="SM00983">
    <property type="entry name" value="TPK_B1_binding"/>
    <property type="match status" value="1"/>
</dbReference>
<name>A0A0B7MKA2_9FIRM</name>
<keyword evidence="4" id="KW-0067">ATP-binding</keyword>
<feature type="domain" description="Thiamin pyrophosphokinase thiamin-binding" evidence="6">
    <location>
        <begin position="145"/>
        <end position="203"/>
    </location>
</feature>
<dbReference type="GO" id="GO:0005524">
    <property type="term" value="F:ATP binding"/>
    <property type="evidence" value="ECO:0007669"/>
    <property type="project" value="UniProtKB-KW"/>
</dbReference>
<proteinExistence type="predicted"/>
<dbReference type="NCBIfam" id="TIGR01378">
    <property type="entry name" value="thi_PPkinase"/>
    <property type="match status" value="1"/>
</dbReference>